<evidence type="ECO:0000256" key="4">
    <source>
        <dbReference type="ARBA" id="ARBA00022692"/>
    </source>
</evidence>
<feature type="transmembrane region" description="Helical" evidence="10">
    <location>
        <begin position="56"/>
        <end position="82"/>
    </location>
</feature>
<dbReference type="InterPro" id="IPR052157">
    <property type="entry name" value="BCAA_transport_permease"/>
</dbReference>
<evidence type="ECO:0000256" key="5">
    <source>
        <dbReference type="ARBA" id="ARBA00022970"/>
    </source>
</evidence>
<keyword evidence="6 10" id="KW-1133">Transmembrane helix</keyword>
<feature type="transmembrane region" description="Helical" evidence="10">
    <location>
        <begin position="265"/>
        <end position="287"/>
    </location>
</feature>
<feature type="transmembrane region" description="Helical" evidence="10">
    <location>
        <begin position="514"/>
        <end position="542"/>
    </location>
</feature>
<feature type="transmembrane region" description="Helical" evidence="10">
    <location>
        <begin position="473"/>
        <end position="493"/>
    </location>
</feature>
<feature type="transmembrane region" description="Helical" evidence="10">
    <location>
        <begin position="191"/>
        <end position="208"/>
    </location>
</feature>
<feature type="region of interest" description="Disordered" evidence="9">
    <location>
        <begin position="641"/>
        <end position="678"/>
    </location>
</feature>
<evidence type="ECO:0000256" key="3">
    <source>
        <dbReference type="ARBA" id="ARBA00022475"/>
    </source>
</evidence>
<comment type="similarity">
    <text evidence="8">Belongs to the binding-protein-dependent transport system permease family. LivHM subfamily.</text>
</comment>
<dbReference type="PANTHER" id="PTHR11795:SF449">
    <property type="entry name" value="BRANCHED-CHAIN AMINO ACID TRANSPORT PERMEASE PROTEIN LIVH-RELATED"/>
    <property type="match status" value="1"/>
</dbReference>
<reference evidence="11" key="1">
    <citation type="submission" date="2022-10" db="EMBL/GenBank/DDBJ databases">
        <title>The complete genomes of actinobacterial strains from the NBC collection.</title>
        <authorList>
            <person name="Joergensen T.S."/>
            <person name="Alvarez Arevalo M."/>
            <person name="Sterndorff E.B."/>
            <person name="Faurdal D."/>
            <person name="Vuksanovic O."/>
            <person name="Mourched A.-S."/>
            <person name="Charusanti P."/>
            <person name="Shaw S."/>
            <person name="Blin K."/>
            <person name="Weber T."/>
        </authorList>
    </citation>
    <scope>NUCLEOTIDE SEQUENCE</scope>
    <source>
        <strain evidence="11">NBC_01482</strain>
    </source>
</reference>
<accession>A0ABZ1YWS7</accession>
<evidence type="ECO:0000256" key="7">
    <source>
        <dbReference type="ARBA" id="ARBA00023136"/>
    </source>
</evidence>
<dbReference type="RefSeq" id="WP_327100549.1">
    <property type="nucleotide sequence ID" value="NZ_CP109149.1"/>
</dbReference>
<proteinExistence type="inferred from homology"/>
<feature type="transmembrane region" description="Helical" evidence="10">
    <location>
        <begin position="431"/>
        <end position="449"/>
    </location>
</feature>
<dbReference type="CDD" id="cd06581">
    <property type="entry name" value="TM_PBP1_LivM_like"/>
    <property type="match status" value="1"/>
</dbReference>
<evidence type="ECO:0000256" key="1">
    <source>
        <dbReference type="ARBA" id="ARBA00004651"/>
    </source>
</evidence>
<feature type="transmembrane region" description="Helical" evidence="10">
    <location>
        <begin position="352"/>
        <end position="370"/>
    </location>
</feature>
<feature type="transmembrane region" description="Helical" evidence="10">
    <location>
        <begin position="143"/>
        <end position="162"/>
    </location>
</feature>
<dbReference type="EMBL" id="CP109441">
    <property type="protein sequence ID" value="WUV47478.1"/>
    <property type="molecule type" value="Genomic_DNA"/>
</dbReference>
<keyword evidence="4 10" id="KW-0812">Transmembrane</keyword>
<keyword evidence="5" id="KW-0029">Amino-acid transport</keyword>
<feature type="transmembrane region" description="Helical" evidence="10">
    <location>
        <begin position="573"/>
        <end position="590"/>
    </location>
</feature>
<evidence type="ECO:0000256" key="2">
    <source>
        <dbReference type="ARBA" id="ARBA00022448"/>
    </source>
</evidence>
<evidence type="ECO:0000313" key="12">
    <source>
        <dbReference type="Proteomes" id="UP001432062"/>
    </source>
</evidence>
<feature type="transmembrane region" description="Helical" evidence="10">
    <location>
        <begin position="6"/>
        <end position="24"/>
    </location>
</feature>
<keyword evidence="3" id="KW-1003">Cell membrane</keyword>
<protein>
    <submittedName>
        <fullName evidence="11">ABC transporter permease</fullName>
    </submittedName>
</protein>
<dbReference type="Pfam" id="PF02653">
    <property type="entry name" value="BPD_transp_2"/>
    <property type="match status" value="2"/>
</dbReference>
<feature type="transmembrane region" description="Helical" evidence="10">
    <location>
        <begin position="401"/>
        <end position="424"/>
    </location>
</feature>
<feature type="transmembrane region" description="Helical" evidence="10">
    <location>
        <begin position="327"/>
        <end position="346"/>
    </location>
</feature>
<evidence type="ECO:0000256" key="6">
    <source>
        <dbReference type="ARBA" id="ARBA00022989"/>
    </source>
</evidence>
<dbReference type="CDD" id="cd06582">
    <property type="entry name" value="TM_PBP1_LivH_like"/>
    <property type="match status" value="1"/>
</dbReference>
<organism evidence="11 12">
    <name type="scientific">Nocardia vinacea</name>
    <dbReference type="NCBI Taxonomy" id="96468"/>
    <lineage>
        <taxon>Bacteria</taxon>
        <taxon>Bacillati</taxon>
        <taxon>Actinomycetota</taxon>
        <taxon>Actinomycetes</taxon>
        <taxon>Mycobacteriales</taxon>
        <taxon>Nocardiaceae</taxon>
        <taxon>Nocardia</taxon>
    </lineage>
</organism>
<comment type="subcellular location">
    <subcellularLocation>
        <location evidence="1">Cell membrane</location>
        <topology evidence="1">Multi-pass membrane protein</topology>
    </subcellularLocation>
</comment>
<evidence type="ECO:0000256" key="8">
    <source>
        <dbReference type="ARBA" id="ARBA00037998"/>
    </source>
</evidence>
<keyword evidence="7 10" id="KW-0472">Membrane</keyword>
<feature type="transmembrane region" description="Helical" evidence="10">
    <location>
        <begin position="548"/>
        <end position="566"/>
    </location>
</feature>
<gene>
    <name evidence="11" type="ORF">OG563_04335</name>
</gene>
<dbReference type="InterPro" id="IPR043428">
    <property type="entry name" value="LivM-like"/>
</dbReference>
<feature type="compositionally biased region" description="Polar residues" evidence="9">
    <location>
        <begin position="645"/>
        <end position="657"/>
    </location>
</feature>
<keyword evidence="2" id="KW-0813">Transport</keyword>
<feature type="transmembrane region" description="Helical" evidence="10">
    <location>
        <begin position="377"/>
        <end position="395"/>
    </location>
</feature>
<evidence type="ECO:0000256" key="10">
    <source>
        <dbReference type="SAM" id="Phobius"/>
    </source>
</evidence>
<keyword evidence="12" id="KW-1185">Reference proteome</keyword>
<sequence>MLSYVLAGLALGAIYAIAAASLVVTYVSSGVFNFAFGAMAFAVARFYFFLHVEHGWSMPLAAVVAIGLFGPALGIALYVLLFRYLRLRSPLVKIVATIGLSVALPPLVNLVLGHLVNTTAPGLAPQPLRIFHVFGAVVDMNQVITYTGLAVVLLVGTGLLRYTDIGLRVRALVDSEALTAMSGVSPTRVSLGVWAFSALLAGLAGVLVAPTAGLTVEGMTSLMSAAFAAVVAARLRSLPMAVSVALAMGVVTNVIQRYLDPQSPFSAQIVPSIPFMFMLVFLLYYAVRGQAGDTTAGGALDRAIRTANAGAPGSSGGTRTGRTRPTAALVAGVVTLVIVAVLPLVLEDFWAGLVGAGIALAIALLSFTLVTGEGGMIWLCQITFAGMGAIFAADLTTNSGWSPLVAVLVSALCIVPIGVILGLLTIRLGNLYVALVTLTFGLLAQNLIFMRDRFYNSGQGIYMPRPEWAADNATFALLALVVFVGLGLLVVNLRRSTAGLAVTAVRWSEPGSRTLGLSILPIKVLVSALATFVAAIGGGFLALNYQSALPDSFNAFTGLVWLAVLVTLGSRSIMGALVAGVAFAVLPSVFQTYLPTSWAEIPVIMFGFGAIMLARNPDGIVAMHARQLDDVIRWWQRRRPAVESSEISKATKGSETTPAAERSRERVEEPQLTPGDLA</sequence>
<name>A0ABZ1YWS7_9NOCA</name>
<feature type="transmembrane region" description="Helical" evidence="10">
    <location>
        <begin position="94"/>
        <end position="116"/>
    </location>
</feature>
<dbReference type="Proteomes" id="UP001432062">
    <property type="component" value="Chromosome"/>
</dbReference>
<evidence type="ECO:0000313" key="11">
    <source>
        <dbReference type="EMBL" id="WUV47478.1"/>
    </source>
</evidence>
<dbReference type="InterPro" id="IPR001851">
    <property type="entry name" value="ABC_transp_permease"/>
</dbReference>
<dbReference type="PANTHER" id="PTHR11795">
    <property type="entry name" value="BRANCHED-CHAIN AMINO ACID TRANSPORT SYSTEM PERMEASE PROTEIN LIVH"/>
    <property type="match status" value="1"/>
</dbReference>
<feature type="transmembrane region" description="Helical" evidence="10">
    <location>
        <begin position="31"/>
        <end position="50"/>
    </location>
</feature>
<evidence type="ECO:0000256" key="9">
    <source>
        <dbReference type="SAM" id="MobiDB-lite"/>
    </source>
</evidence>